<accession>A0A8H7Y1Q2</accession>
<dbReference type="OrthoDB" id="3065671at2759"/>
<name>A0A8H7Y1Q2_PSICU</name>
<proteinExistence type="predicted"/>
<comment type="caution">
    <text evidence="2">The sequence shown here is derived from an EMBL/GenBank/DDBJ whole genome shotgun (WGS) entry which is preliminary data.</text>
</comment>
<organism evidence="2">
    <name type="scientific">Psilocybe cubensis</name>
    <name type="common">Psychedelic mushroom</name>
    <name type="synonym">Stropharia cubensis</name>
    <dbReference type="NCBI Taxonomy" id="181762"/>
    <lineage>
        <taxon>Eukaryota</taxon>
        <taxon>Fungi</taxon>
        <taxon>Dikarya</taxon>
        <taxon>Basidiomycota</taxon>
        <taxon>Agaricomycotina</taxon>
        <taxon>Agaricomycetes</taxon>
        <taxon>Agaricomycetidae</taxon>
        <taxon>Agaricales</taxon>
        <taxon>Agaricineae</taxon>
        <taxon>Strophariaceae</taxon>
        <taxon>Psilocybe</taxon>
    </lineage>
</organism>
<dbReference type="PANTHER" id="PTHR45615">
    <property type="entry name" value="MYOSIN HEAVY CHAIN, NON-MUSCLE"/>
    <property type="match status" value="1"/>
</dbReference>
<feature type="coiled-coil region" evidence="1">
    <location>
        <begin position="145"/>
        <end position="267"/>
    </location>
</feature>
<sequence>MPSRSRTAFRFSDSKSLSQWHTRKISIDLSHRITPDKENRGVRFDTYGPSYSKSTCHRSPYPPVTLNPLKGTPTSQSNHTNNDACGLNHMAIEEELHLVLSALDTAKQSMAQYISKESTLTEQVECYRHENKRLFEAIEVKDADLARASVTIEVLMKEVDSLRRDRDRLLEENLGLQTSVGDVTSSLNNTTDILSDKEAHAESYLVEIQQLQEANRRLRFEYSELLDTHRKVAELNLLEQELLLGQAESYREKSDALDEENAILVERLQLTDTMVMDARTTISMLKQANEELDSLYSSAVDATVDLAVRLHVCDDHLSYAMEGMRLQEEKWTSEVAEANLRLQTESSRLKSLVSSETNAKFLVRAELNDLRKEHTSTLAKTDTLRTELEKVELRLKGTHCKLTEAQSTRQALDARIENLNDDLKNARFVGSGLTTNLLKAQCRILALSLQKDDVEKKLDDALEKWKTATCQLIEAEEREQDTIADLESTVGDLLEENENLENRLQKAKQKKQNLRIELEDMKERLEVAEARRRTWRQELNVVQRQLRIAQKHNRSMDQLSVYQFEVHRDLGSNHIKRCKNHSSSTEYSKLVEYVEDINAAIAQYAADLTDKDYFYYTSPPVEESKRTNHILGDSLVSALKKKAVPVKLSKYLTLISLVLEIFMVDWTSAIIDALYPKQRTFADVLVALAAGTLPCSVAGACKTNNRHSIRSQSTAVISQCDRGDYSAWAQEALDDLPGILQTCGLVFKNQYEERFKKRFTSLFKDAYKIRTCMAEKDLCGNLELFVVSSDTLFQTDTMKQSPRMKAEGKQNKENAVVVGTVGLGLEVMEKEPNETVPRSRVILKPTVVITSALNSN</sequence>
<protein>
    <submittedName>
        <fullName evidence="2">Uncharacterized protein</fullName>
    </submittedName>
</protein>
<dbReference type="PANTHER" id="PTHR45615:SF80">
    <property type="entry name" value="GRIP DOMAIN-CONTAINING PROTEIN"/>
    <property type="match status" value="1"/>
</dbReference>
<keyword evidence="1" id="KW-0175">Coiled coil</keyword>
<reference evidence="2" key="1">
    <citation type="submission" date="2021-02" db="EMBL/GenBank/DDBJ databases">
        <title>Psilocybe cubensis genome.</title>
        <authorList>
            <person name="Mckernan K.J."/>
            <person name="Crawford S."/>
            <person name="Trippe A."/>
            <person name="Kane L.T."/>
            <person name="Mclaughlin S."/>
        </authorList>
    </citation>
    <scope>NUCLEOTIDE SEQUENCE [LARGE SCALE GENOMIC DNA]</scope>
    <source>
        <strain evidence="2">MGC-MH-2018</strain>
    </source>
</reference>
<evidence type="ECO:0000313" key="2">
    <source>
        <dbReference type="EMBL" id="KAG5171896.1"/>
    </source>
</evidence>
<evidence type="ECO:0000256" key="1">
    <source>
        <dbReference type="SAM" id="Coils"/>
    </source>
</evidence>
<dbReference type="EMBL" id="JAFIQS010000003">
    <property type="protein sequence ID" value="KAG5171896.1"/>
    <property type="molecule type" value="Genomic_DNA"/>
</dbReference>
<feature type="coiled-coil region" evidence="1">
    <location>
        <begin position="402"/>
        <end position="545"/>
    </location>
</feature>
<gene>
    <name evidence="2" type="ORF">JR316_003985</name>
</gene>
<dbReference type="AlphaFoldDB" id="A0A8H7Y1Q2"/>